<feature type="compositionally biased region" description="Basic and acidic residues" evidence="1">
    <location>
        <begin position="47"/>
        <end position="66"/>
    </location>
</feature>
<feature type="region of interest" description="Disordered" evidence="1">
    <location>
        <begin position="28"/>
        <end position="66"/>
    </location>
</feature>
<comment type="caution">
    <text evidence="2">The sequence shown here is derived from an EMBL/GenBank/DDBJ whole genome shotgun (WGS) entry which is preliminary data.</text>
</comment>
<keyword evidence="3" id="KW-1185">Reference proteome</keyword>
<name>A0A9N7YHK4_PLEPL</name>
<gene>
    <name evidence="2" type="ORF">PLEPLA_LOCUS14945</name>
</gene>
<dbReference type="Proteomes" id="UP001153269">
    <property type="component" value="Unassembled WGS sequence"/>
</dbReference>
<dbReference type="EMBL" id="CADEAL010000935">
    <property type="protein sequence ID" value="CAB1427007.1"/>
    <property type="molecule type" value="Genomic_DNA"/>
</dbReference>
<proteinExistence type="predicted"/>
<accession>A0A9N7YHK4</accession>
<evidence type="ECO:0000313" key="3">
    <source>
        <dbReference type="Proteomes" id="UP001153269"/>
    </source>
</evidence>
<dbReference type="AlphaFoldDB" id="A0A9N7YHK4"/>
<feature type="region of interest" description="Disordered" evidence="1">
    <location>
        <begin position="246"/>
        <end position="301"/>
    </location>
</feature>
<evidence type="ECO:0000256" key="1">
    <source>
        <dbReference type="SAM" id="MobiDB-lite"/>
    </source>
</evidence>
<reference evidence="2" key="1">
    <citation type="submission" date="2020-03" db="EMBL/GenBank/DDBJ databases">
        <authorList>
            <person name="Weist P."/>
        </authorList>
    </citation>
    <scope>NUCLEOTIDE SEQUENCE</scope>
</reference>
<sequence>MRLFSPSAVAPCKVSCMLRIFFANDSGHTHRPRGSAPRPTHTLRVKASGDGEGSEHRARERTLAHSDSLRPPLTLAVLLLLSPAAYWASVPAKSIFIHPVDYGTGWQGCPRGAEAKKRSMQVDAPQPEPGKQCSAFEGSIITRGGLAIWHTGHLPAQQQQVRRETRGGLDNDERVEADMVDHLTCESLRSCFPDTGNRSKFCMRSQRDPQTLNGMTGCVRVQPEAPLAARRREKKTDSIMTFSSFRHGSQEEESVGVRITAGQRRQSESSADEGWRGPGRYFQTPAAASHLSPRSDHLSQAPESLVPGSWIISSGSEFDGAAVRVLLTPEEEEEWRLGNEGLGVTLQDL</sequence>
<evidence type="ECO:0000313" key="2">
    <source>
        <dbReference type="EMBL" id="CAB1427007.1"/>
    </source>
</evidence>
<organism evidence="2 3">
    <name type="scientific">Pleuronectes platessa</name>
    <name type="common">European plaice</name>
    <dbReference type="NCBI Taxonomy" id="8262"/>
    <lineage>
        <taxon>Eukaryota</taxon>
        <taxon>Metazoa</taxon>
        <taxon>Chordata</taxon>
        <taxon>Craniata</taxon>
        <taxon>Vertebrata</taxon>
        <taxon>Euteleostomi</taxon>
        <taxon>Actinopterygii</taxon>
        <taxon>Neopterygii</taxon>
        <taxon>Teleostei</taxon>
        <taxon>Neoteleostei</taxon>
        <taxon>Acanthomorphata</taxon>
        <taxon>Carangaria</taxon>
        <taxon>Pleuronectiformes</taxon>
        <taxon>Pleuronectoidei</taxon>
        <taxon>Pleuronectidae</taxon>
        <taxon>Pleuronectes</taxon>
    </lineage>
</organism>
<protein>
    <submittedName>
        <fullName evidence="2">Uncharacterized protein</fullName>
    </submittedName>
</protein>